<name>A0A5J5HE10_9BACI</name>
<dbReference type="AlphaFoldDB" id="A0A5J5HE10"/>
<organism evidence="1 2">
    <name type="scientific">Niallia endozanthoxylica</name>
    <dbReference type="NCBI Taxonomy" id="2036016"/>
    <lineage>
        <taxon>Bacteria</taxon>
        <taxon>Bacillati</taxon>
        <taxon>Bacillota</taxon>
        <taxon>Bacilli</taxon>
        <taxon>Bacillales</taxon>
        <taxon>Bacillaceae</taxon>
        <taxon>Niallia</taxon>
    </lineage>
</organism>
<reference evidence="1 2" key="1">
    <citation type="submission" date="2019-09" db="EMBL/GenBank/DDBJ databases">
        <title>Whole genome sequences of isolates from the Mars Exploration Rovers.</title>
        <authorList>
            <person name="Seuylemezian A."/>
            <person name="Vaishampayan P."/>
        </authorList>
    </citation>
    <scope>NUCLEOTIDE SEQUENCE [LARGE SCALE GENOMIC DNA]</scope>
    <source>
        <strain evidence="1 2">MER_TA_151</strain>
    </source>
</reference>
<comment type="caution">
    <text evidence="1">The sequence shown here is derived from an EMBL/GenBank/DDBJ whole genome shotgun (WGS) entry which is preliminary data.</text>
</comment>
<dbReference type="Proteomes" id="UP000326671">
    <property type="component" value="Unassembled WGS sequence"/>
</dbReference>
<accession>A0A5J5HE10</accession>
<dbReference type="OrthoDB" id="257098at2"/>
<sequence>MGCITSGFEWKSNKKFDKNSGSMKAEEVQKSILTSLSMCIAEIASAKEVVDKLESSKVIAR</sequence>
<evidence type="ECO:0000313" key="2">
    <source>
        <dbReference type="Proteomes" id="UP000326671"/>
    </source>
</evidence>
<dbReference type="EMBL" id="VYKL01000032">
    <property type="protein sequence ID" value="KAA9019006.1"/>
    <property type="molecule type" value="Genomic_DNA"/>
</dbReference>
<keyword evidence="2" id="KW-1185">Reference proteome</keyword>
<protein>
    <submittedName>
        <fullName evidence="1">Uncharacterized protein</fullName>
    </submittedName>
</protein>
<proteinExistence type="predicted"/>
<gene>
    <name evidence="1" type="ORF">F4V44_19695</name>
</gene>
<evidence type="ECO:0000313" key="1">
    <source>
        <dbReference type="EMBL" id="KAA9019006.1"/>
    </source>
</evidence>